<dbReference type="Proteomes" id="UP000235392">
    <property type="component" value="Unassembled WGS sequence"/>
</dbReference>
<name>A0A2N5RYK4_9BASI</name>
<protein>
    <submittedName>
        <fullName evidence="1">Uncharacterized protein</fullName>
    </submittedName>
</protein>
<dbReference type="EMBL" id="PGCI01001258">
    <property type="protein sequence ID" value="PLW06078.1"/>
    <property type="molecule type" value="Genomic_DNA"/>
</dbReference>
<comment type="caution">
    <text evidence="1">The sequence shown here is derived from an EMBL/GenBank/DDBJ whole genome shotgun (WGS) entry which is preliminary data.</text>
</comment>
<evidence type="ECO:0000313" key="2">
    <source>
        <dbReference type="Proteomes" id="UP000235392"/>
    </source>
</evidence>
<gene>
    <name evidence="1" type="ORF">PCASD_25321</name>
</gene>
<dbReference type="AlphaFoldDB" id="A0A2N5RYK4"/>
<organism evidence="1 2">
    <name type="scientific">Puccinia coronata f. sp. avenae</name>
    <dbReference type="NCBI Taxonomy" id="200324"/>
    <lineage>
        <taxon>Eukaryota</taxon>
        <taxon>Fungi</taxon>
        <taxon>Dikarya</taxon>
        <taxon>Basidiomycota</taxon>
        <taxon>Pucciniomycotina</taxon>
        <taxon>Pucciniomycetes</taxon>
        <taxon>Pucciniales</taxon>
        <taxon>Pucciniaceae</taxon>
        <taxon>Puccinia</taxon>
    </lineage>
</organism>
<sequence>SPNELVLHQIARRAPSKLVLRQLAMRAPGQLVQCQLAGTAIPTSWTRQESSRRAGTAPARQRAPDKLALYQLARRAPDELVLNQLSRRSPDELVLHQLARRAPGELILHPLARRPLGELALYQLSGSWQAVMFWLACQEATPVSWHGMYQLARRHSQRAGTLPALQEVLPASWNSTSFPGGSPNELVLISAHQESPVYSAPARWGSPGKHFCRAGICPCGWQCIDAANKTFIVGLGQNWIHYRFTTSSNTGNG</sequence>
<proteinExistence type="predicted"/>
<evidence type="ECO:0000313" key="1">
    <source>
        <dbReference type="EMBL" id="PLW06078.1"/>
    </source>
</evidence>
<reference evidence="1 2" key="1">
    <citation type="submission" date="2017-11" db="EMBL/GenBank/DDBJ databases">
        <title>De novo assembly and phasing of dikaryotic genomes from two isolates of Puccinia coronata f. sp. avenae, the causal agent of oat crown rust.</title>
        <authorList>
            <person name="Miller M.E."/>
            <person name="Zhang Y."/>
            <person name="Omidvar V."/>
            <person name="Sperschneider J."/>
            <person name="Schwessinger B."/>
            <person name="Raley C."/>
            <person name="Palmer J.M."/>
            <person name="Garnica D."/>
            <person name="Upadhyaya N."/>
            <person name="Rathjen J."/>
            <person name="Taylor J.M."/>
            <person name="Park R.F."/>
            <person name="Dodds P.N."/>
            <person name="Hirsch C.D."/>
            <person name="Kianian S.F."/>
            <person name="Figueroa M."/>
        </authorList>
    </citation>
    <scope>NUCLEOTIDE SEQUENCE [LARGE SCALE GENOMIC DNA]</scope>
    <source>
        <strain evidence="1">12SD80</strain>
    </source>
</reference>
<feature type="non-terminal residue" evidence="1">
    <location>
        <position position="1"/>
    </location>
</feature>
<accession>A0A2N5RYK4</accession>